<proteinExistence type="predicted"/>
<dbReference type="EMBL" id="JBHLTN010000043">
    <property type="protein sequence ID" value="MFC0594259.1"/>
    <property type="molecule type" value="Genomic_DNA"/>
</dbReference>
<comment type="caution">
    <text evidence="2">The sequence shown here is derived from an EMBL/GenBank/DDBJ whole genome shotgun (WGS) entry which is preliminary data.</text>
</comment>
<feature type="transmembrane region" description="Helical" evidence="1">
    <location>
        <begin position="48"/>
        <end position="71"/>
    </location>
</feature>
<evidence type="ECO:0000313" key="2">
    <source>
        <dbReference type="EMBL" id="MFC0594259.1"/>
    </source>
</evidence>
<reference evidence="2 3" key="1">
    <citation type="submission" date="2024-09" db="EMBL/GenBank/DDBJ databases">
        <authorList>
            <person name="Sun Q."/>
            <person name="Mori K."/>
        </authorList>
    </citation>
    <scope>NUCLEOTIDE SEQUENCE [LARGE SCALE GENOMIC DNA]</scope>
    <source>
        <strain evidence="2 3">NCAIM B.02336</strain>
    </source>
</reference>
<organism evidence="2 3">
    <name type="scientific">Ottowia pentelensis</name>
    <dbReference type="NCBI Taxonomy" id="511108"/>
    <lineage>
        <taxon>Bacteria</taxon>
        <taxon>Pseudomonadati</taxon>
        <taxon>Pseudomonadota</taxon>
        <taxon>Betaproteobacteria</taxon>
        <taxon>Burkholderiales</taxon>
        <taxon>Comamonadaceae</taxon>
        <taxon>Ottowia</taxon>
    </lineage>
</organism>
<protein>
    <submittedName>
        <fullName evidence="2">Phage holin family protein</fullName>
    </submittedName>
</protein>
<dbReference type="Pfam" id="PF07332">
    <property type="entry name" value="Phage_holin_3_6"/>
    <property type="match status" value="1"/>
</dbReference>
<sequence length="124" mass="13699">MSAGTEGTLARVRQLLADAVELVQVRLELLSLEAREDIGQLLTLGLQAALALVLLSFGLIFLALFLTVLLWDSQRLLALGIFTTAFLGGGVVLALLAWQRLRRGLRLFRSSIQELQADRERLRS</sequence>
<dbReference type="Proteomes" id="UP001589834">
    <property type="component" value="Unassembled WGS sequence"/>
</dbReference>
<keyword evidence="1" id="KW-0472">Membrane</keyword>
<dbReference type="RefSeq" id="WP_293224700.1">
    <property type="nucleotide sequence ID" value="NZ_JBHLTN010000043.1"/>
</dbReference>
<keyword evidence="1" id="KW-0812">Transmembrane</keyword>
<gene>
    <name evidence="2" type="ORF">ACFFGG_17055</name>
</gene>
<dbReference type="InterPro" id="IPR009937">
    <property type="entry name" value="Phage_holin_3_6"/>
</dbReference>
<evidence type="ECO:0000313" key="3">
    <source>
        <dbReference type="Proteomes" id="UP001589834"/>
    </source>
</evidence>
<accession>A0ABV6PWN7</accession>
<feature type="transmembrane region" description="Helical" evidence="1">
    <location>
        <begin position="77"/>
        <end position="98"/>
    </location>
</feature>
<evidence type="ECO:0000256" key="1">
    <source>
        <dbReference type="SAM" id="Phobius"/>
    </source>
</evidence>
<keyword evidence="3" id="KW-1185">Reference proteome</keyword>
<keyword evidence="1" id="KW-1133">Transmembrane helix</keyword>
<name>A0ABV6PWN7_9BURK</name>